<dbReference type="Proteomes" id="UP000319298">
    <property type="component" value="Chromosome"/>
</dbReference>
<keyword evidence="3" id="KW-1185">Reference proteome</keyword>
<dbReference type="EMBL" id="CP041090">
    <property type="protein sequence ID" value="QDF39805.2"/>
    <property type="molecule type" value="Genomic_DNA"/>
</dbReference>
<dbReference type="InterPro" id="IPR007421">
    <property type="entry name" value="Schlafen_AlbA_2_dom"/>
</dbReference>
<dbReference type="RefSeq" id="WP_162406748.1">
    <property type="nucleotide sequence ID" value="NZ_CP041090.2"/>
</dbReference>
<accession>A0ABX5WAX0</accession>
<dbReference type="Pfam" id="PF04326">
    <property type="entry name" value="SLFN_AlbA_2"/>
    <property type="match status" value="1"/>
</dbReference>
<sequence>MLARGLKNKDIQFFFNRPDRPVNSGRISTIRSGSYSDSSKISAVSDEELEAFLRHFHKLAKEEIHPNARSIVDKARTLFRKSKDGTWKLEGGEHEECECKVDFDPKKMTAIVKAIAALANNKGGYIFFGIANAEFKVGGVGDLFTKTDIVQIVEKVKAHLSPTPTIAAKETLDLDGCFVGLLHVTKHPNPPVIVYRDGDGLNEGEILFRYPGQSSRIKFGDLRAMLDERDRLAQSALARAAGQIADIGTRNAMILDTNRNVLEDGGRSILIDKELVDSLKFIKEGDFDEKLGAPTLRLVGEVTPVTVKGSATTIIAHAAVFQESILDKFLKQERVDAPIEYIYAGLAQSRMWLPIFYYSRMCEKSNDEIAALVRALKVAQKGKKRILVDRLELHKSAFAKAVTKASKRWRDDIAKGIVTVPTTVEEAALFAQGVTGVGAIAAKLEALLKALAVCRTFAEAADHGDLMGLIFKAASRVDELFFAKAD</sequence>
<keyword evidence="2" id="KW-0067">ATP-binding</keyword>
<evidence type="ECO:0000313" key="2">
    <source>
        <dbReference type="EMBL" id="QDF39805.2"/>
    </source>
</evidence>
<evidence type="ECO:0000313" key="3">
    <source>
        <dbReference type="Proteomes" id="UP000319298"/>
    </source>
</evidence>
<name>A0ABX5WAX0_9BRAD</name>
<feature type="domain" description="Schlafen AlbA-2" evidence="1">
    <location>
        <begin position="93"/>
        <end position="216"/>
    </location>
</feature>
<gene>
    <name evidence="2" type="ORF">FJN17_20840</name>
</gene>
<dbReference type="InterPro" id="IPR038461">
    <property type="entry name" value="Schlafen_AlbA_2_dom_sf"/>
</dbReference>
<organism evidence="2 3">
    <name type="scientific">Bradyrhizobium symbiodeficiens</name>
    <dbReference type="NCBI Taxonomy" id="1404367"/>
    <lineage>
        <taxon>Bacteria</taxon>
        <taxon>Pseudomonadati</taxon>
        <taxon>Pseudomonadota</taxon>
        <taxon>Alphaproteobacteria</taxon>
        <taxon>Hyphomicrobiales</taxon>
        <taxon>Nitrobacteraceae</taxon>
        <taxon>Bradyrhizobium</taxon>
    </lineage>
</organism>
<dbReference type="Gene3D" id="3.30.950.30">
    <property type="entry name" value="Schlafen, AAA domain"/>
    <property type="match status" value="1"/>
</dbReference>
<keyword evidence="2" id="KW-0547">Nucleotide-binding</keyword>
<evidence type="ECO:0000259" key="1">
    <source>
        <dbReference type="Pfam" id="PF04326"/>
    </source>
</evidence>
<proteinExistence type="predicted"/>
<reference evidence="2 3" key="2">
    <citation type="journal article" date="2020" name="Int. J. Syst. Evol. Microbiol.">
        <title>Description and complete genome sequences of Bradyrhizobium symbiodeficiens sp. nov., a non-symbiotic bacterium associated with legumes native to Canada.</title>
        <authorList>
            <person name="Bromfield E.S.P."/>
            <person name="Cloutier S."/>
            <person name="Nguyen H.D.T."/>
        </authorList>
    </citation>
    <scope>NUCLEOTIDE SEQUENCE [LARGE SCALE GENOMIC DNA]</scope>
    <source>
        <strain evidence="2 3">65S1MB</strain>
    </source>
</reference>
<reference evidence="3" key="1">
    <citation type="submission" date="2019-06" db="EMBL/GenBank/DDBJ databases">
        <title>Whole-Genome Sequence of Bradyrhizobium sp. 3 Strain 65S1MB.</title>
        <authorList>
            <person name="Bromfield E.S.P."/>
            <person name="Cloutier S."/>
            <person name="Nguyen H.D.T."/>
        </authorList>
    </citation>
    <scope>NUCLEOTIDE SEQUENCE [LARGE SCALE GENOMIC DNA]</scope>
    <source>
        <strain evidence="3">65S1MB</strain>
    </source>
</reference>
<protein>
    <submittedName>
        <fullName evidence="2">ATP-binding protein</fullName>
    </submittedName>
</protein>
<dbReference type="GO" id="GO:0005524">
    <property type="term" value="F:ATP binding"/>
    <property type="evidence" value="ECO:0007669"/>
    <property type="project" value="UniProtKB-KW"/>
</dbReference>